<keyword evidence="2" id="KW-1185">Reference proteome</keyword>
<reference evidence="3" key="1">
    <citation type="submission" date="2025-08" db="UniProtKB">
        <authorList>
            <consortium name="RefSeq"/>
        </authorList>
    </citation>
    <scope>IDENTIFICATION</scope>
    <source>
        <strain evidence="3">15112-1751.03</strain>
        <tissue evidence="3">Whole Adult</tissue>
    </source>
</reference>
<feature type="compositionally biased region" description="Pro residues" evidence="1">
    <location>
        <begin position="871"/>
        <end position="893"/>
    </location>
</feature>
<feature type="region of interest" description="Disordered" evidence="1">
    <location>
        <begin position="538"/>
        <end position="590"/>
    </location>
</feature>
<dbReference type="PANTHER" id="PTHR46007:SF8">
    <property type="entry name" value="C2H2-TYPE DOMAIN-CONTAINING PROTEIN"/>
    <property type="match status" value="1"/>
</dbReference>
<dbReference type="GO" id="GO:0003713">
    <property type="term" value="F:transcription coactivator activity"/>
    <property type="evidence" value="ECO:0007669"/>
    <property type="project" value="TreeGrafter"/>
</dbReference>
<feature type="region of interest" description="Disordered" evidence="1">
    <location>
        <begin position="179"/>
        <end position="204"/>
    </location>
</feature>
<organism evidence="2 3">
    <name type="scientific">Drosophila albomicans</name>
    <name type="common">Fruit fly</name>
    <dbReference type="NCBI Taxonomy" id="7291"/>
    <lineage>
        <taxon>Eukaryota</taxon>
        <taxon>Metazoa</taxon>
        <taxon>Ecdysozoa</taxon>
        <taxon>Arthropoda</taxon>
        <taxon>Hexapoda</taxon>
        <taxon>Insecta</taxon>
        <taxon>Pterygota</taxon>
        <taxon>Neoptera</taxon>
        <taxon>Endopterygota</taxon>
        <taxon>Diptera</taxon>
        <taxon>Brachycera</taxon>
        <taxon>Muscomorpha</taxon>
        <taxon>Ephydroidea</taxon>
        <taxon>Drosophilidae</taxon>
        <taxon>Drosophila</taxon>
    </lineage>
</organism>
<dbReference type="GO" id="GO:0045944">
    <property type="term" value="P:positive regulation of transcription by RNA polymerase II"/>
    <property type="evidence" value="ECO:0007669"/>
    <property type="project" value="TreeGrafter"/>
</dbReference>
<feature type="region of interest" description="Disordered" evidence="1">
    <location>
        <begin position="132"/>
        <end position="151"/>
    </location>
</feature>
<feature type="compositionally biased region" description="Acidic residues" evidence="1">
    <location>
        <begin position="805"/>
        <end position="840"/>
    </location>
</feature>
<feature type="compositionally biased region" description="Pro residues" evidence="1">
    <location>
        <begin position="845"/>
        <end position="863"/>
    </location>
</feature>
<dbReference type="GO" id="GO:0016592">
    <property type="term" value="C:mediator complex"/>
    <property type="evidence" value="ECO:0007669"/>
    <property type="project" value="TreeGrafter"/>
</dbReference>
<feature type="compositionally biased region" description="Low complexity" evidence="1">
    <location>
        <begin position="1072"/>
        <end position="1110"/>
    </location>
</feature>
<gene>
    <name evidence="3" type="primary">LOC117578050</name>
</gene>
<evidence type="ECO:0000313" key="2">
    <source>
        <dbReference type="Proteomes" id="UP000515160"/>
    </source>
</evidence>
<dbReference type="InterPro" id="IPR051647">
    <property type="entry name" value="Mediator_comp_sub12"/>
</dbReference>
<dbReference type="PANTHER" id="PTHR46007">
    <property type="entry name" value="MEDIATOR OF RNA POLYMERASE II TRANSCRIPTION SUBUNIT 12"/>
    <property type="match status" value="1"/>
</dbReference>
<dbReference type="Proteomes" id="UP000515160">
    <property type="component" value="Chromosome X"/>
</dbReference>
<evidence type="ECO:0000313" key="3">
    <source>
        <dbReference type="RefSeq" id="XP_034119064.1"/>
    </source>
</evidence>
<feature type="compositionally biased region" description="Polar residues" evidence="1">
    <location>
        <begin position="1045"/>
        <end position="1060"/>
    </location>
</feature>
<protein>
    <submittedName>
        <fullName evidence="3">Protein PIP82 isoform X2</fullName>
    </submittedName>
</protein>
<feature type="compositionally biased region" description="Low complexity" evidence="1">
    <location>
        <begin position="894"/>
        <end position="928"/>
    </location>
</feature>
<feature type="compositionally biased region" description="Polar residues" evidence="1">
    <location>
        <begin position="540"/>
        <end position="551"/>
    </location>
</feature>
<feature type="region of interest" description="Disordered" evidence="1">
    <location>
        <begin position="764"/>
        <end position="943"/>
    </location>
</feature>
<feature type="region of interest" description="Disordered" evidence="1">
    <location>
        <begin position="70"/>
        <end position="91"/>
    </location>
</feature>
<feature type="compositionally biased region" description="Basic and acidic residues" evidence="1">
    <location>
        <begin position="570"/>
        <end position="581"/>
    </location>
</feature>
<feature type="region of interest" description="Disordered" evidence="1">
    <location>
        <begin position="1"/>
        <end position="32"/>
    </location>
</feature>
<feature type="compositionally biased region" description="Acidic residues" evidence="1">
    <location>
        <begin position="995"/>
        <end position="1005"/>
    </location>
</feature>
<feature type="region of interest" description="Disordered" evidence="1">
    <location>
        <begin position="990"/>
        <end position="1135"/>
    </location>
</feature>
<dbReference type="OrthoDB" id="8043646at2759"/>
<feature type="compositionally biased region" description="Low complexity" evidence="1">
    <location>
        <begin position="192"/>
        <end position="204"/>
    </location>
</feature>
<dbReference type="RefSeq" id="XP_034119064.1">
    <property type="nucleotide sequence ID" value="XM_034263173.2"/>
</dbReference>
<feature type="compositionally biased region" description="Basic residues" evidence="1">
    <location>
        <begin position="370"/>
        <end position="385"/>
    </location>
</feature>
<feature type="compositionally biased region" description="Low complexity" evidence="1">
    <location>
        <begin position="1006"/>
        <end position="1026"/>
    </location>
</feature>
<proteinExistence type="predicted"/>
<evidence type="ECO:0000256" key="1">
    <source>
        <dbReference type="SAM" id="MobiDB-lite"/>
    </source>
</evidence>
<dbReference type="AlphaFoldDB" id="A0A6P8Y023"/>
<dbReference type="GeneID" id="117578050"/>
<name>A0A6P8Y023_DROAB</name>
<feature type="compositionally biased region" description="Polar residues" evidence="1">
    <location>
        <begin position="929"/>
        <end position="938"/>
    </location>
</feature>
<feature type="region of interest" description="Disordered" evidence="1">
    <location>
        <begin position="277"/>
        <end position="503"/>
    </location>
</feature>
<feature type="compositionally biased region" description="Acidic residues" evidence="1">
    <location>
        <begin position="286"/>
        <end position="295"/>
    </location>
</feature>
<accession>A0A6P8Y023</accession>
<feature type="compositionally biased region" description="Gly residues" evidence="1">
    <location>
        <begin position="446"/>
        <end position="503"/>
    </location>
</feature>
<sequence>MSHHLSQESSQQPHQPERGRHGGGGGGGGIMDLRNFCQRIDVDSLKAKLPAMPQLKLPKTLPKLRGARRIFRSSRDNVSGGGGNKAASHEGAAVGAGGGGVSIGQLALPQQQQAAQFINRTPQRISTISSLMHEQTSTEQQQHHHHHLQPSGATYCSAGSLDDDYYAPYGGSMTARVSRPISPIKMPPTGNEQQQQQQQERGTLTQRLQRGYKSLSELRLKHLFAKQTVVRRDNIEVQRYVEQYEAERRVEQMAQARRDRDIADNYDIHISTLPITRQNTLKQQQDGEEEAEEDAVQQVRRMADHSGDESGLETPPPPPPPAVARKKKPGGIAATRFAKVRQPPLQMPVEEGAMDQQQQSQEKQPMRQAVRQKLKRLRKSMKRRQASQQQQQDSDDEEEEQEKQQQQRGSTASNLRARLRRFASSEQLQQRWRKSFKGGDEEGTDTGAGIGGAGKGGAGKGGAGKGGAGKGGAGLGGANKGGAALGGAGLGGANKGGAGLGGVGLGGAAAAGSGLGVAAQLERSLARLNEKLQQLKFFQRKSQQPQGNKPNTVGREPIEIDDEELPATYHHSDSDSEHGSNDSDDSGQDICAEDAFGQLDIADAPRSASPMLVKHQTLATLAQLQAHASTAWSSESLEEDIALDGQQQQQRDEMACTAADYPRVLIHQQHSDAYESTLIIAVTTTPPTPSPPHSQQHQQQPWLPNEQIIAGFKEQQQRDCWPAPMLYKPKSIDIFESGDGGAASAFADFDEALRNAPVLRISAGSSYDSNTEDADDNSSRVTRIRVQTPRIGNSRESLMEQQTLEQEEEQEEAEEALEELEEGQEQPEEQLEMERAEEESERPPSMSPPPPPLPQRRPPPPTSAAPIYDAVPPPLPISKPPTTLPTATAPPPLTAATTPTVATAAPTTSPVAAAPQTPASPVAAAPSLQRQPLRSASMTRPAKPLVKTSSLRLTYNEQMHPNDVGKVNKLISRFGGRSRLGARRLHSEELTICSDGDDESEELPEEPATPTPSNVKRSNSSNNNNNIIPDIVTTAASNNNNNNNETMQLDRQNSNCSRSEYGSPLAYPQLNATPTATTTTTATSARAGRPRAPQPQPQLQLQSQSQLQLQRRSRRSMTRDDDNFYSFDSDEAIIP</sequence>